<comment type="similarity">
    <text evidence="2 6">Belongs to the zinc-containing alcohol dehydrogenase family.</text>
</comment>
<evidence type="ECO:0000313" key="8">
    <source>
        <dbReference type="EMBL" id="GGL91107.1"/>
    </source>
</evidence>
<dbReference type="CDD" id="cd05285">
    <property type="entry name" value="sorbitol_DH"/>
    <property type="match status" value="1"/>
</dbReference>
<accession>A0A917WBD4</accession>
<dbReference type="PANTHER" id="PTHR43161:SF9">
    <property type="entry name" value="SORBITOL DEHYDROGENASE"/>
    <property type="match status" value="1"/>
</dbReference>
<gene>
    <name evidence="8" type="ORF">GCM10011594_08490</name>
</gene>
<dbReference type="Proteomes" id="UP000655208">
    <property type="component" value="Unassembled WGS sequence"/>
</dbReference>
<dbReference type="SUPFAM" id="SSF50129">
    <property type="entry name" value="GroES-like"/>
    <property type="match status" value="1"/>
</dbReference>
<evidence type="ECO:0000259" key="7">
    <source>
        <dbReference type="SMART" id="SM00829"/>
    </source>
</evidence>
<comment type="caution">
    <text evidence="8">The sequence shown here is derived from an EMBL/GenBank/DDBJ whole genome shotgun (WGS) entry which is preliminary data.</text>
</comment>
<organism evidence="8 9">
    <name type="scientific">Nakamurella endophytica</name>
    <dbReference type="NCBI Taxonomy" id="1748367"/>
    <lineage>
        <taxon>Bacteria</taxon>
        <taxon>Bacillati</taxon>
        <taxon>Actinomycetota</taxon>
        <taxon>Actinomycetes</taxon>
        <taxon>Nakamurellales</taxon>
        <taxon>Nakamurellaceae</taxon>
        <taxon>Nakamurella</taxon>
    </lineage>
</organism>
<reference evidence="8" key="2">
    <citation type="submission" date="2020-09" db="EMBL/GenBank/DDBJ databases">
        <authorList>
            <person name="Sun Q."/>
            <person name="Zhou Y."/>
        </authorList>
    </citation>
    <scope>NUCLEOTIDE SEQUENCE</scope>
    <source>
        <strain evidence="8">CGMCC 4.7308</strain>
    </source>
</reference>
<reference evidence="8" key="1">
    <citation type="journal article" date="2014" name="Int. J. Syst. Evol. Microbiol.">
        <title>Complete genome sequence of Corynebacterium casei LMG S-19264T (=DSM 44701T), isolated from a smear-ripened cheese.</title>
        <authorList>
            <consortium name="US DOE Joint Genome Institute (JGI-PGF)"/>
            <person name="Walter F."/>
            <person name="Albersmeier A."/>
            <person name="Kalinowski J."/>
            <person name="Ruckert C."/>
        </authorList>
    </citation>
    <scope>NUCLEOTIDE SEQUENCE</scope>
    <source>
        <strain evidence="8">CGMCC 4.7308</strain>
    </source>
</reference>
<feature type="domain" description="Enoyl reductase (ER)" evidence="7">
    <location>
        <begin position="4"/>
        <end position="328"/>
    </location>
</feature>
<evidence type="ECO:0000256" key="4">
    <source>
        <dbReference type="ARBA" id="ARBA00022833"/>
    </source>
</evidence>
<evidence type="ECO:0000256" key="5">
    <source>
        <dbReference type="ARBA" id="ARBA00023002"/>
    </source>
</evidence>
<evidence type="ECO:0000256" key="1">
    <source>
        <dbReference type="ARBA" id="ARBA00001947"/>
    </source>
</evidence>
<dbReference type="AlphaFoldDB" id="A0A917WBD4"/>
<dbReference type="InterPro" id="IPR036291">
    <property type="entry name" value="NAD(P)-bd_dom_sf"/>
</dbReference>
<sequence length="333" mass="34503">MLRGVGDLAVEQRPVPSPALGEVLIRVGSVGVCGSDVHYFRHGRIGDYVVRQPLVLGHEGGGTIVAVGEGVDSSRLGQRVAMEPGVPDRICRECKAGRYNLCPNVRFFATPPIDGCFAEFVTLAADFAHPVPDSISDDGAGLIEPLSVGVWACGKVGVGPGSRVLISGAGPIGLMNAQVARALGATEIIVSDVAPTRLEAATRFGATVLVDAREPDAIGPQLEVDAFIDCSGAPPAVRQGITAVRPAGRVALVGMGADELSLPVSLIQNRELTVTGTFRYANTYPTAIALAAAGRVDLDGMVTGHFGLDDVESALSADKDPANLKVIVEPGRR</sequence>
<proteinExistence type="inferred from homology"/>
<dbReference type="Gene3D" id="3.40.50.720">
    <property type="entry name" value="NAD(P)-binding Rossmann-like Domain"/>
    <property type="match status" value="1"/>
</dbReference>
<dbReference type="InterPro" id="IPR020843">
    <property type="entry name" value="ER"/>
</dbReference>
<evidence type="ECO:0000256" key="2">
    <source>
        <dbReference type="ARBA" id="ARBA00008072"/>
    </source>
</evidence>
<comment type="cofactor">
    <cofactor evidence="1 6">
        <name>Zn(2+)</name>
        <dbReference type="ChEBI" id="CHEBI:29105"/>
    </cofactor>
</comment>
<name>A0A917WBD4_9ACTN</name>
<dbReference type="PANTHER" id="PTHR43161">
    <property type="entry name" value="SORBITOL DEHYDROGENASE"/>
    <property type="match status" value="1"/>
</dbReference>
<dbReference type="InterPro" id="IPR045306">
    <property type="entry name" value="SDH-like"/>
</dbReference>
<dbReference type="Gene3D" id="3.90.180.10">
    <property type="entry name" value="Medium-chain alcohol dehydrogenases, catalytic domain"/>
    <property type="match status" value="1"/>
</dbReference>
<dbReference type="EMBL" id="BMNA01000002">
    <property type="protein sequence ID" value="GGL91107.1"/>
    <property type="molecule type" value="Genomic_DNA"/>
</dbReference>
<dbReference type="SUPFAM" id="SSF51735">
    <property type="entry name" value="NAD(P)-binding Rossmann-fold domains"/>
    <property type="match status" value="1"/>
</dbReference>
<dbReference type="SMART" id="SM00829">
    <property type="entry name" value="PKS_ER"/>
    <property type="match status" value="1"/>
</dbReference>
<dbReference type="PROSITE" id="PS00059">
    <property type="entry name" value="ADH_ZINC"/>
    <property type="match status" value="1"/>
</dbReference>
<keyword evidence="4 6" id="KW-0862">Zinc</keyword>
<keyword evidence="9" id="KW-1185">Reference proteome</keyword>
<dbReference type="Pfam" id="PF00107">
    <property type="entry name" value="ADH_zinc_N"/>
    <property type="match status" value="1"/>
</dbReference>
<dbReference type="InterPro" id="IPR013154">
    <property type="entry name" value="ADH-like_N"/>
</dbReference>
<evidence type="ECO:0000256" key="6">
    <source>
        <dbReference type="RuleBase" id="RU361277"/>
    </source>
</evidence>
<dbReference type="InterPro" id="IPR013149">
    <property type="entry name" value="ADH-like_C"/>
</dbReference>
<dbReference type="InterPro" id="IPR002328">
    <property type="entry name" value="ADH_Zn_CS"/>
</dbReference>
<evidence type="ECO:0000313" key="9">
    <source>
        <dbReference type="Proteomes" id="UP000655208"/>
    </source>
</evidence>
<evidence type="ECO:0000256" key="3">
    <source>
        <dbReference type="ARBA" id="ARBA00022723"/>
    </source>
</evidence>
<dbReference type="InterPro" id="IPR011032">
    <property type="entry name" value="GroES-like_sf"/>
</dbReference>
<protein>
    <submittedName>
        <fullName evidence="8">Sorbitol dehydrogenase</fullName>
    </submittedName>
</protein>
<dbReference type="Pfam" id="PF08240">
    <property type="entry name" value="ADH_N"/>
    <property type="match status" value="1"/>
</dbReference>
<dbReference type="GO" id="GO:0016616">
    <property type="term" value="F:oxidoreductase activity, acting on the CH-OH group of donors, NAD or NADP as acceptor"/>
    <property type="evidence" value="ECO:0007669"/>
    <property type="project" value="InterPro"/>
</dbReference>
<dbReference type="GO" id="GO:0008270">
    <property type="term" value="F:zinc ion binding"/>
    <property type="evidence" value="ECO:0007669"/>
    <property type="project" value="InterPro"/>
</dbReference>
<keyword evidence="3 6" id="KW-0479">Metal-binding</keyword>
<keyword evidence="5" id="KW-0560">Oxidoreductase</keyword>